<evidence type="ECO:0000256" key="2">
    <source>
        <dbReference type="ARBA" id="ARBA00004286"/>
    </source>
</evidence>
<evidence type="ECO:0000313" key="10">
    <source>
        <dbReference type="EMBL" id="GAV61712.1"/>
    </source>
</evidence>
<dbReference type="Pfam" id="PF00498">
    <property type="entry name" value="FHA"/>
    <property type="match status" value="1"/>
</dbReference>
<comment type="caution">
    <text evidence="10">The sequence shown here is derived from an EMBL/GenBank/DDBJ whole genome shotgun (WGS) entry which is preliminary data.</text>
</comment>
<dbReference type="GO" id="GO:0003684">
    <property type="term" value="F:damaged DNA binding"/>
    <property type="evidence" value="ECO:0007669"/>
    <property type="project" value="TreeGrafter"/>
</dbReference>
<evidence type="ECO:0000256" key="4">
    <source>
        <dbReference type="ARBA" id="ARBA00022763"/>
    </source>
</evidence>
<evidence type="ECO:0000259" key="9">
    <source>
        <dbReference type="PROSITE" id="PS50006"/>
    </source>
</evidence>
<dbReference type="Pfam" id="PF00533">
    <property type="entry name" value="BRCT"/>
    <property type="match status" value="1"/>
</dbReference>
<evidence type="ECO:0000313" key="11">
    <source>
        <dbReference type="Proteomes" id="UP000187406"/>
    </source>
</evidence>
<accession>A0A1Q3B1Q8</accession>
<keyword evidence="4" id="KW-0227">DNA damage</keyword>
<organism evidence="10 11">
    <name type="scientific">Cephalotus follicularis</name>
    <name type="common">Albany pitcher plant</name>
    <dbReference type="NCBI Taxonomy" id="3775"/>
    <lineage>
        <taxon>Eukaryota</taxon>
        <taxon>Viridiplantae</taxon>
        <taxon>Streptophyta</taxon>
        <taxon>Embryophyta</taxon>
        <taxon>Tracheophyta</taxon>
        <taxon>Spermatophyta</taxon>
        <taxon>Magnoliopsida</taxon>
        <taxon>eudicotyledons</taxon>
        <taxon>Gunneridae</taxon>
        <taxon>Pentapetalae</taxon>
        <taxon>rosids</taxon>
        <taxon>fabids</taxon>
        <taxon>Oxalidales</taxon>
        <taxon>Cephalotaceae</taxon>
        <taxon>Cephalotus</taxon>
    </lineage>
</organism>
<dbReference type="AlphaFoldDB" id="A0A1Q3B1Q8"/>
<dbReference type="EMBL" id="BDDD01000222">
    <property type="protein sequence ID" value="GAV61712.1"/>
    <property type="molecule type" value="Genomic_DNA"/>
</dbReference>
<keyword evidence="11" id="KW-1185">Reference proteome</keyword>
<evidence type="ECO:0000256" key="3">
    <source>
        <dbReference type="ARBA" id="ARBA00022454"/>
    </source>
</evidence>
<feature type="domain" description="FHA" evidence="9">
    <location>
        <begin position="26"/>
        <end position="89"/>
    </location>
</feature>
<gene>
    <name evidence="10" type="ORF">CFOL_v3_05238</name>
</gene>
<dbReference type="InterPro" id="IPR001357">
    <property type="entry name" value="BRCT_dom"/>
</dbReference>
<comment type="subcellular location">
    <subcellularLocation>
        <location evidence="2">Chromosome</location>
    </subcellularLocation>
    <subcellularLocation>
        <location evidence="1">Nucleus</location>
    </subcellularLocation>
</comment>
<reference evidence="11" key="1">
    <citation type="submission" date="2016-04" db="EMBL/GenBank/DDBJ databases">
        <title>Cephalotus genome sequencing.</title>
        <authorList>
            <person name="Fukushima K."/>
            <person name="Hasebe M."/>
            <person name="Fang X."/>
        </authorList>
    </citation>
    <scope>NUCLEOTIDE SEQUENCE [LARGE SCALE GENOMIC DNA]</scope>
    <source>
        <strain evidence="11">cv. St1</strain>
    </source>
</reference>
<keyword evidence="3" id="KW-0158">Chromosome</keyword>
<evidence type="ECO:0000256" key="7">
    <source>
        <dbReference type="ARBA" id="ARBA00023306"/>
    </source>
</evidence>
<evidence type="ECO:0000256" key="8">
    <source>
        <dbReference type="ARBA" id="ARBA00044757"/>
    </source>
</evidence>
<dbReference type="InterPro" id="IPR040227">
    <property type="entry name" value="Nibrin-rel"/>
</dbReference>
<comment type="similarity">
    <text evidence="8">Belongs to the Nibrin family.</text>
</comment>
<evidence type="ECO:0000256" key="5">
    <source>
        <dbReference type="ARBA" id="ARBA00023204"/>
    </source>
</evidence>
<proteinExistence type="inferred from homology"/>
<keyword evidence="5" id="KW-0234">DNA repair</keyword>
<dbReference type="CDD" id="cd00027">
    <property type="entry name" value="BRCT"/>
    <property type="match status" value="1"/>
</dbReference>
<evidence type="ECO:0000256" key="6">
    <source>
        <dbReference type="ARBA" id="ARBA00023242"/>
    </source>
</evidence>
<dbReference type="InParanoid" id="A0A1Q3B1Q8"/>
<name>A0A1Q3B1Q8_CEPFO</name>
<dbReference type="InterPro" id="IPR036420">
    <property type="entry name" value="BRCT_dom_sf"/>
</dbReference>
<dbReference type="CDD" id="cd22667">
    <property type="entry name" value="FHA_NBN"/>
    <property type="match status" value="1"/>
</dbReference>
<dbReference type="GO" id="GO:0005694">
    <property type="term" value="C:chromosome"/>
    <property type="evidence" value="ECO:0007669"/>
    <property type="project" value="UniProtKB-SubCell"/>
</dbReference>
<dbReference type="InterPro" id="IPR008984">
    <property type="entry name" value="SMAD_FHA_dom_sf"/>
</dbReference>
<sequence>MVWGLFPADPLSGEDDNYYIFTKGTYKVGRKGCDVIITKDKGVSRIHAEIVVDAMTFLNPWQKESLDISSKVRIRDCSKYGTFITNNLGSKEKVHEFPNKETTIKEGDLVSFGTGNATYRFCFVPLLFFVCCSEPSHVNHLLEDKVSSIGARISLNWSEECTHVLVDQLMPMKEDLVKAFVAKKPFVLSSWVEFVTEKSIRTEIPSFNSFAPLLTVEGVSIKVADPKAREMCLEGYTFLLEATDKYETGNNLWPLLEIGGAKIISIEGFCANSLGSVQEEKNRVACVIPKGTSDKCERFNKFCTLSRVNEMDLICAVISGHLDPSLFISPHVVVPSSCSTDETVVADSDAEQETATSRHAPAPVCNEESSKCDRKVNESVDHVANIPEGRHVTRLGDDNRCITARRDKFDESETGNIDIIYSQDLMVRHLNIPANISSAAKNEVLNFKRFRKTNTQSGNSFNNLIPFSKYPYKDSECRTEEMAECVKEEKKRKQREAMAEDLFNNEKGRRGRVSASLHGYLIRS</sequence>
<dbReference type="GO" id="GO:0030870">
    <property type="term" value="C:Mre11 complex"/>
    <property type="evidence" value="ECO:0007669"/>
    <property type="project" value="InterPro"/>
</dbReference>
<dbReference type="SUPFAM" id="SSF49879">
    <property type="entry name" value="SMAD/FHA domain"/>
    <property type="match status" value="1"/>
</dbReference>
<dbReference type="OrthoDB" id="552194at2759"/>
<dbReference type="PROSITE" id="PS50006">
    <property type="entry name" value="FHA_DOMAIN"/>
    <property type="match status" value="1"/>
</dbReference>
<keyword evidence="6" id="KW-0539">Nucleus</keyword>
<dbReference type="PANTHER" id="PTHR12162">
    <property type="entry name" value="NIBRIN-RELATED"/>
    <property type="match status" value="1"/>
</dbReference>
<dbReference type="SUPFAM" id="SSF52113">
    <property type="entry name" value="BRCT domain"/>
    <property type="match status" value="1"/>
</dbReference>
<evidence type="ECO:0000256" key="1">
    <source>
        <dbReference type="ARBA" id="ARBA00004123"/>
    </source>
</evidence>
<dbReference type="Proteomes" id="UP000187406">
    <property type="component" value="Unassembled WGS sequence"/>
</dbReference>
<dbReference type="GO" id="GO:0007095">
    <property type="term" value="P:mitotic G2 DNA damage checkpoint signaling"/>
    <property type="evidence" value="ECO:0007669"/>
    <property type="project" value="InterPro"/>
</dbReference>
<dbReference type="FunCoup" id="A0A1Q3B1Q8">
    <property type="interactions" value="995"/>
</dbReference>
<dbReference type="STRING" id="3775.A0A1Q3B1Q8"/>
<dbReference type="FunFam" id="2.60.200.20:FF:000017">
    <property type="entry name" value="Nibrin"/>
    <property type="match status" value="1"/>
</dbReference>
<dbReference type="Gene3D" id="3.40.50.10190">
    <property type="entry name" value="BRCT domain"/>
    <property type="match status" value="1"/>
</dbReference>
<dbReference type="PANTHER" id="PTHR12162:SF0">
    <property type="entry name" value="NIBRIN"/>
    <property type="match status" value="1"/>
</dbReference>
<keyword evidence="7" id="KW-0131">Cell cycle</keyword>
<protein>
    <submittedName>
        <fullName evidence="10">FHA domain-containing protein</fullName>
    </submittedName>
</protein>
<dbReference type="InterPro" id="IPR000253">
    <property type="entry name" value="FHA_dom"/>
</dbReference>
<dbReference type="GO" id="GO:0000724">
    <property type="term" value="P:double-strand break repair via homologous recombination"/>
    <property type="evidence" value="ECO:0007669"/>
    <property type="project" value="TreeGrafter"/>
</dbReference>
<dbReference type="SMART" id="SM00240">
    <property type="entry name" value="FHA"/>
    <property type="match status" value="1"/>
</dbReference>
<dbReference type="Gene3D" id="2.60.200.20">
    <property type="match status" value="1"/>
</dbReference>